<accession>A0A1C3K6G3</accession>
<dbReference type="EMBL" id="FLRC01000052">
    <property type="protein sequence ID" value="SBT27120.1"/>
    <property type="molecule type" value="Genomic_DNA"/>
</dbReference>
<dbReference type="AlphaFoldDB" id="A0A1C3K6G3"/>
<dbReference type="STRING" id="1851544.ODI_03227"/>
<dbReference type="EMBL" id="LT907988">
    <property type="protein sequence ID" value="SOE45952.1"/>
    <property type="molecule type" value="Genomic_DNA"/>
</dbReference>
<evidence type="ECO:0000313" key="2">
    <source>
        <dbReference type="EMBL" id="SBT27120.1"/>
    </source>
</evidence>
<dbReference type="KEGG" id="odi:ODI_R0044"/>
<name>A0A1C3K6G3_9BURK</name>
<keyword evidence="4" id="KW-1185">Reference proteome</keyword>
<reference evidence="2 4" key="1">
    <citation type="submission" date="2016-06" db="EMBL/GenBank/DDBJ databases">
        <authorList>
            <person name="Kjaerup R.B."/>
            <person name="Dalgaard T.S."/>
            <person name="Juul-Madsen H.R."/>
        </authorList>
    </citation>
    <scope>NUCLEOTIDE SEQUENCE [LARGE SCALE GENOMIC DNA]</scope>
    <source>
        <strain evidence="2">Orrdi1</strain>
    </source>
</reference>
<evidence type="ECO:0000256" key="1">
    <source>
        <dbReference type="SAM" id="MobiDB-lite"/>
    </source>
</evidence>
<reference evidence="3 4" key="2">
    <citation type="submission" date="2017-08" db="EMBL/GenBank/DDBJ databases">
        <authorList>
            <person name="de Groot N.N."/>
        </authorList>
    </citation>
    <scope>NUCLEOTIDE SEQUENCE [LARGE SCALE GENOMIC DNA]</scope>
    <source>
        <strain evidence="3">Orrdi1</strain>
    </source>
</reference>
<organism evidence="2 4">
    <name type="scientific">Orrella dioscoreae</name>
    <dbReference type="NCBI Taxonomy" id="1851544"/>
    <lineage>
        <taxon>Bacteria</taxon>
        <taxon>Pseudomonadati</taxon>
        <taxon>Pseudomonadota</taxon>
        <taxon>Betaproteobacteria</taxon>
        <taxon>Burkholderiales</taxon>
        <taxon>Alcaligenaceae</taxon>
        <taxon>Orrella</taxon>
    </lineage>
</organism>
<sequence>MKDRTGAGDRAGHRTGHCRAHTPPSGAPLGAPKIETAGLCNINPPAHAPVTLWRKCAGLVSKSGRKARLL</sequence>
<gene>
    <name evidence="2" type="ORF">ODI_03227</name>
    <name evidence="3" type="ORF">ODI_R0044</name>
</gene>
<evidence type="ECO:0000313" key="3">
    <source>
        <dbReference type="EMBL" id="SOE45952.1"/>
    </source>
</evidence>
<protein>
    <submittedName>
        <fullName evidence="2">Uncharacterized protein</fullName>
    </submittedName>
</protein>
<dbReference type="Proteomes" id="UP000078558">
    <property type="component" value="Chromosome I"/>
</dbReference>
<evidence type="ECO:0000313" key="4">
    <source>
        <dbReference type="Proteomes" id="UP000078558"/>
    </source>
</evidence>
<feature type="region of interest" description="Disordered" evidence="1">
    <location>
        <begin position="1"/>
        <end position="30"/>
    </location>
</feature>
<proteinExistence type="predicted"/>
<feature type="compositionally biased region" description="Basic and acidic residues" evidence="1">
    <location>
        <begin position="1"/>
        <end position="12"/>
    </location>
</feature>